<name>A0AAV7QX98_PLEWA</name>
<comment type="caution">
    <text evidence="2">The sequence shown here is derived from an EMBL/GenBank/DDBJ whole genome shotgun (WGS) entry which is preliminary data.</text>
</comment>
<reference evidence="2" key="1">
    <citation type="journal article" date="2022" name="bioRxiv">
        <title>Sequencing and chromosome-scale assembly of the giantPleurodeles waltlgenome.</title>
        <authorList>
            <person name="Brown T."/>
            <person name="Elewa A."/>
            <person name="Iarovenko S."/>
            <person name="Subramanian E."/>
            <person name="Araus A.J."/>
            <person name="Petzold A."/>
            <person name="Susuki M."/>
            <person name="Suzuki K.-i.T."/>
            <person name="Hayashi T."/>
            <person name="Toyoda A."/>
            <person name="Oliveira C."/>
            <person name="Osipova E."/>
            <person name="Leigh N.D."/>
            <person name="Simon A."/>
            <person name="Yun M.H."/>
        </authorList>
    </citation>
    <scope>NUCLEOTIDE SEQUENCE</scope>
    <source>
        <strain evidence="2">20211129_DDA</strain>
        <tissue evidence="2">Liver</tissue>
    </source>
</reference>
<feature type="region of interest" description="Disordered" evidence="1">
    <location>
        <begin position="1"/>
        <end position="123"/>
    </location>
</feature>
<dbReference type="EMBL" id="JANPWB010000010">
    <property type="protein sequence ID" value="KAJ1145154.1"/>
    <property type="molecule type" value="Genomic_DNA"/>
</dbReference>
<protein>
    <submittedName>
        <fullName evidence="2">Uncharacterized protein</fullName>
    </submittedName>
</protein>
<evidence type="ECO:0000256" key="1">
    <source>
        <dbReference type="SAM" id="MobiDB-lite"/>
    </source>
</evidence>
<proteinExistence type="predicted"/>
<feature type="compositionally biased region" description="Basic and acidic residues" evidence="1">
    <location>
        <begin position="72"/>
        <end position="82"/>
    </location>
</feature>
<sequence>MCQRDPTPSQESDTVPSPAATEAGHEHQQQGQGGVTRRHSPVKLTGAPNIRAPQLNRSEGRRKGSVPGLIRPDQRRHCDARETSPTLSYGWGELFQTSRTRPPTTWGGLLYPMRTRPETTWGA</sequence>
<gene>
    <name evidence="2" type="ORF">NDU88_011446</name>
</gene>
<feature type="compositionally biased region" description="Polar residues" evidence="1">
    <location>
        <begin position="1"/>
        <end position="15"/>
    </location>
</feature>
<evidence type="ECO:0000313" key="2">
    <source>
        <dbReference type="EMBL" id="KAJ1145154.1"/>
    </source>
</evidence>
<organism evidence="2 3">
    <name type="scientific">Pleurodeles waltl</name>
    <name type="common">Iberian ribbed newt</name>
    <dbReference type="NCBI Taxonomy" id="8319"/>
    <lineage>
        <taxon>Eukaryota</taxon>
        <taxon>Metazoa</taxon>
        <taxon>Chordata</taxon>
        <taxon>Craniata</taxon>
        <taxon>Vertebrata</taxon>
        <taxon>Euteleostomi</taxon>
        <taxon>Amphibia</taxon>
        <taxon>Batrachia</taxon>
        <taxon>Caudata</taxon>
        <taxon>Salamandroidea</taxon>
        <taxon>Salamandridae</taxon>
        <taxon>Pleurodelinae</taxon>
        <taxon>Pleurodeles</taxon>
    </lineage>
</organism>
<accession>A0AAV7QX98</accession>
<dbReference type="AlphaFoldDB" id="A0AAV7QX98"/>
<keyword evidence="3" id="KW-1185">Reference proteome</keyword>
<dbReference type="Proteomes" id="UP001066276">
    <property type="component" value="Chromosome 6"/>
</dbReference>
<evidence type="ECO:0000313" key="3">
    <source>
        <dbReference type="Proteomes" id="UP001066276"/>
    </source>
</evidence>